<dbReference type="GeneID" id="25281589"/>
<evidence type="ECO:0000256" key="4">
    <source>
        <dbReference type="RuleBase" id="RU367098"/>
    </source>
</evidence>
<dbReference type="PANTHER" id="PTHR39136">
    <property type="entry name" value="ALTERED INHERITANCE OF MITOCHONDRIA PROTEIN 11"/>
    <property type="match status" value="1"/>
</dbReference>
<dbReference type="OrthoDB" id="3558022at2759"/>
<comment type="similarity">
    <text evidence="4">Belongs to the AIM11 family.</text>
</comment>
<dbReference type="PANTHER" id="PTHR39136:SF1">
    <property type="entry name" value="ALTERED INHERITANCE OF MITOCHONDRIA PROTEIN 11"/>
    <property type="match status" value="1"/>
</dbReference>
<keyword evidence="3 4" id="KW-0472">Membrane</keyword>
<proteinExistence type="inferred from homology"/>
<evidence type="ECO:0000313" key="6">
    <source>
        <dbReference type="EMBL" id="KEF58746.1"/>
    </source>
</evidence>
<evidence type="ECO:0000256" key="2">
    <source>
        <dbReference type="ARBA" id="ARBA00022989"/>
    </source>
</evidence>
<feature type="region of interest" description="Disordered" evidence="5">
    <location>
        <begin position="13"/>
        <end position="61"/>
    </location>
</feature>
<dbReference type="STRING" id="1182545.A0A072PFY1"/>
<sequence>MSWLTNWFATSKITSLPPQPATDKPRLLEEPAPKPELPSSQTALTEPQSTPQQAPRAERPHRSKVILGAGIAFFGLSLLITRRAFARKRFTNPGFYASSPEAQAEQAKKINGAVEALEALNIATINVASVAMIGTGSAMWYLDINSMEDVRRLVRGGAGVDGTGRTEKEAEEEFEEWMATTLARKEKKESGAGERKQ</sequence>
<dbReference type="GO" id="GO:0005739">
    <property type="term" value="C:mitochondrion"/>
    <property type="evidence" value="ECO:0007669"/>
    <property type="project" value="TreeGrafter"/>
</dbReference>
<keyword evidence="2 4" id="KW-1133">Transmembrane helix</keyword>
<evidence type="ECO:0000256" key="1">
    <source>
        <dbReference type="ARBA" id="ARBA00022692"/>
    </source>
</evidence>
<organism evidence="6 7">
    <name type="scientific">Exophiala aquamarina CBS 119918</name>
    <dbReference type="NCBI Taxonomy" id="1182545"/>
    <lineage>
        <taxon>Eukaryota</taxon>
        <taxon>Fungi</taxon>
        <taxon>Dikarya</taxon>
        <taxon>Ascomycota</taxon>
        <taxon>Pezizomycotina</taxon>
        <taxon>Eurotiomycetes</taxon>
        <taxon>Chaetothyriomycetidae</taxon>
        <taxon>Chaetothyriales</taxon>
        <taxon>Herpotrichiellaceae</taxon>
        <taxon>Exophiala</taxon>
    </lineage>
</organism>
<dbReference type="VEuPathDB" id="FungiDB:A1O9_06672"/>
<comment type="caution">
    <text evidence="6">The sequence shown here is derived from an EMBL/GenBank/DDBJ whole genome shotgun (WGS) entry which is preliminary data.</text>
</comment>
<feature type="compositionally biased region" description="Polar residues" evidence="5">
    <location>
        <begin position="39"/>
        <end position="53"/>
    </location>
</feature>
<feature type="transmembrane region" description="Helical" evidence="4">
    <location>
        <begin position="119"/>
        <end position="142"/>
    </location>
</feature>
<keyword evidence="1 4" id="KW-0812">Transmembrane</keyword>
<name>A0A072PFY1_9EURO</name>
<dbReference type="EMBL" id="AMGV01000004">
    <property type="protein sequence ID" value="KEF58746.1"/>
    <property type="molecule type" value="Genomic_DNA"/>
</dbReference>
<dbReference type="AlphaFoldDB" id="A0A072PFY1"/>
<dbReference type="InterPro" id="IPR038814">
    <property type="entry name" value="AIM11"/>
</dbReference>
<feature type="compositionally biased region" description="Basic and acidic residues" evidence="5">
    <location>
        <begin position="23"/>
        <end position="33"/>
    </location>
</feature>
<dbReference type="RefSeq" id="XP_013261336.1">
    <property type="nucleotide sequence ID" value="XM_013405882.1"/>
</dbReference>
<keyword evidence="7" id="KW-1185">Reference proteome</keyword>
<dbReference type="HOGENOM" id="CLU_084856_2_0_1"/>
<gene>
    <name evidence="4" type="primary">AIM11</name>
    <name evidence="6" type="ORF">A1O9_06672</name>
</gene>
<evidence type="ECO:0000256" key="5">
    <source>
        <dbReference type="SAM" id="MobiDB-lite"/>
    </source>
</evidence>
<evidence type="ECO:0000256" key="3">
    <source>
        <dbReference type="ARBA" id="ARBA00023136"/>
    </source>
</evidence>
<accession>A0A072PFY1</accession>
<reference evidence="6 7" key="1">
    <citation type="submission" date="2013-03" db="EMBL/GenBank/DDBJ databases">
        <title>The Genome Sequence of Exophiala aquamarina CBS 119918.</title>
        <authorList>
            <consortium name="The Broad Institute Genomics Platform"/>
            <person name="Cuomo C."/>
            <person name="de Hoog S."/>
            <person name="Gorbushina A."/>
            <person name="Walker B."/>
            <person name="Young S.K."/>
            <person name="Zeng Q."/>
            <person name="Gargeya S."/>
            <person name="Fitzgerald M."/>
            <person name="Haas B."/>
            <person name="Abouelleil A."/>
            <person name="Allen A.W."/>
            <person name="Alvarado L."/>
            <person name="Arachchi H.M."/>
            <person name="Berlin A.M."/>
            <person name="Chapman S.B."/>
            <person name="Gainer-Dewar J."/>
            <person name="Goldberg J."/>
            <person name="Griggs A."/>
            <person name="Gujja S."/>
            <person name="Hansen M."/>
            <person name="Howarth C."/>
            <person name="Imamovic A."/>
            <person name="Ireland A."/>
            <person name="Larimer J."/>
            <person name="McCowan C."/>
            <person name="Murphy C."/>
            <person name="Pearson M."/>
            <person name="Poon T.W."/>
            <person name="Priest M."/>
            <person name="Roberts A."/>
            <person name="Saif S."/>
            <person name="Shea T."/>
            <person name="Sisk P."/>
            <person name="Sykes S."/>
            <person name="Wortman J."/>
            <person name="Nusbaum C."/>
            <person name="Birren B."/>
        </authorList>
    </citation>
    <scope>NUCLEOTIDE SEQUENCE [LARGE SCALE GENOMIC DNA]</scope>
    <source>
        <strain evidence="6 7">CBS 119918</strain>
    </source>
</reference>
<feature type="region of interest" description="Disordered" evidence="5">
    <location>
        <begin position="157"/>
        <end position="176"/>
    </location>
</feature>
<protein>
    <recommendedName>
        <fullName evidence="4">Altered inheritance of mitochondria protein 11</fullName>
    </recommendedName>
</protein>
<feature type="transmembrane region" description="Helical" evidence="4">
    <location>
        <begin position="65"/>
        <end position="85"/>
    </location>
</feature>
<evidence type="ECO:0000313" key="7">
    <source>
        <dbReference type="Proteomes" id="UP000027920"/>
    </source>
</evidence>
<dbReference type="GO" id="GO:0016020">
    <property type="term" value="C:membrane"/>
    <property type="evidence" value="ECO:0007669"/>
    <property type="project" value="UniProtKB-SubCell"/>
</dbReference>
<comment type="subcellular location">
    <subcellularLocation>
        <location evidence="4">Membrane</location>
        <topology evidence="4">Multi-pass membrane protein</topology>
    </subcellularLocation>
</comment>
<dbReference type="Proteomes" id="UP000027920">
    <property type="component" value="Unassembled WGS sequence"/>
</dbReference>